<accession>A0A0A1IUZ6</accession>
<keyword evidence="1" id="KW-0812">Transmembrane</keyword>
<reference evidence="3" key="1">
    <citation type="journal article" date="2015" name="PLoS ONE">
        <title>Investigation of a Large Collection of Pseudomonas aeruginosa Bacteriophages Collected from a Single Environmental Source in Abidjan, Cote d'Ivoire.</title>
        <authorList>
            <person name="Essoh C."/>
            <person name="Latino L."/>
            <person name="Midoux C."/>
            <person name="Blouin Y."/>
            <person name="Loukou G."/>
            <person name="Nguetta S.P."/>
            <person name="Lathro S."/>
            <person name="Cablanmian A."/>
            <person name="Kouassi A.K."/>
            <person name="Vergnaud G."/>
            <person name="Pourcel C."/>
        </authorList>
    </citation>
    <scope>NUCLEOTIDE SEQUENCE [LARGE SCALE GENOMIC DNA]</scope>
</reference>
<proteinExistence type="predicted"/>
<gene>
    <name evidence="2" type="primary">ORF21</name>
</gene>
<organism evidence="2 3">
    <name type="scientific">Pseudomonas phage vB_PaeM_PAO1_Ab17</name>
    <dbReference type="NCBI Taxonomy" id="1548904"/>
    <lineage>
        <taxon>Viruses</taxon>
        <taxon>Duplodnaviria</taxon>
        <taxon>Heunggongvirae</taxon>
        <taxon>Uroviricota</taxon>
        <taxon>Caudoviricetes</taxon>
        <taxon>Vandenendeviridae</taxon>
        <taxon>Nankokuvirus</taxon>
        <taxon>Nankokuvirus Ab03</taxon>
    </lineage>
</organism>
<protein>
    <submittedName>
        <fullName evidence="2">Uncharacterized protein</fullName>
    </submittedName>
</protein>
<evidence type="ECO:0000256" key="1">
    <source>
        <dbReference type="SAM" id="Phobius"/>
    </source>
</evidence>
<keyword evidence="1" id="KW-1133">Transmembrane helix</keyword>
<feature type="transmembrane region" description="Helical" evidence="1">
    <location>
        <begin position="7"/>
        <end position="29"/>
    </location>
</feature>
<keyword evidence="1" id="KW-0472">Membrane</keyword>
<evidence type="ECO:0000313" key="3">
    <source>
        <dbReference type="Proteomes" id="UP000030225"/>
    </source>
</evidence>
<sequence>MKTFLKMLAYCVLCSFIGIAVGKWFIFVIEMKLGAVLGYIVGLGPVMLVICILGCFLQWRVHKHMEKKQ</sequence>
<dbReference type="EMBL" id="LN610576">
    <property type="protein sequence ID" value="CEF89511.1"/>
    <property type="molecule type" value="Genomic_DNA"/>
</dbReference>
<name>A0A0A1IUZ6_9CAUD</name>
<evidence type="ECO:0000313" key="2">
    <source>
        <dbReference type="EMBL" id="CEF89511.1"/>
    </source>
</evidence>
<feature type="transmembrane region" description="Helical" evidence="1">
    <location>
        <begin position="35"/>
        <end position="59"/>
    </location>
</feature>
<dbReference type="Proteomes" id="UP000030225">
    <property type="component" value="Segment"/>
</dbReference>